<dbReference type="Gene3D" id="1.20.1280.50">
    <property type="match status" value="1"/>
</dbReference>
<dbReference type="SUPFAM" id="SSF50978">
    <property type="entry name" value="WD40 repeat-like"/>
    <property type="match status" value="1"/>
</dbReference>
<dbReference type="SUPFAM" id="SSF81383">
    <property type="entry name" value="F-box domain"/>
    <property type="match status" value="1"/>
</dbReference>
<keyword evidence="2" id="KW-0677">Repeat</keyword>
<dbReference type="SMART" id="SM00320">
    <property type="entry name" value="WD40"/>
    <property type="match status" value="4"/>
</dbReference>
<keyword evidence="1" id="KW-0853">WD repeat</keyword>
<feature type="domain" description="F-box" evidence="4">
    <location>
        <begin position="34"/>
        <end position="71"/>
    </location>
</feature>
<evidence type="ECO:0000313" key="5">
    <source>
        <dbReference type="Proteomes" id="UP001515500"/>
    </source>
</evidence>
<dbReference type="InterPro" id="IPR036322">
    <property type="entry name" value="WD40_repeat_dom_sf"/>
</dbReference>
<evidence type="ECO:0000256" key="2">
    <source>
        <dbReference type="ARBA" id="ARBA00022737"/>
    </source>
</evidence>
<evidence type="ECO:0000256" key="1">
    <source>
        <dbReference type="ARBA" id="ARBA00022574"/>
    </source>
</evidence>
<sequence length="429" mass="47648">MDSSSHSDAGTRSRSKTMRNTGDYLGSAQSLGADILCAIFTLLDHFDLVRCSAVCKSWQKIIYTSTLVEDLYYKKNPFAKYDKSFPQASIATLKDLALEQHRVSFLSGSTEIHQWNGHSSRVNICRMKRGVILTGGEDKLLRLWSSENYKCLNQYSFSGLDPLVDYDFDENKIVGITGSQLCIWRRNGRRSIFRSRESTLTRGLCMGYIDPEAAMGCEDGRARIFDLYSGSCTRIIRMHSAPLTCIALTEDQLILGGSTYGHVAIADISSGEQLGFLKSSISPTGMKTLFVNTSSYRVYAGSTSGYAHCWDLRTLRPLWETRASPNVIYAVHHLANYSSSLAVGGLDGVLRILNQDTGEVLSSFVADAAPTSTGHDMVEVIKGRSLGDDSNLDSILRYRRPPITRLAVGMNKIVTTHGQKYIRMWRFSA</sequence>
<dbReference type="GeneID" id="120261026"/>
<keyword evidence="5" id="KW-1185">Reference proteome</keyword>
<organism evidence="5 6">
    <name type="scientific">Dioscorea cayennensis subsp. rotundata</name>
    <name type="common">White Guinea yam</name>
    <name type="synonym">Dioscorea rotundata</name>
    <dbReference type="NCBI Taxonomy" id="55577"/>
    <lineage>
        <taxon>Eukaryota</taxon>
        <taxon>Viridiplantae</taxon>
        <taxon>Streptophyta</taxon>
        <taxon>Embryophyta</taxon>
        <taxon>Tracheophyta</taxon>
        <taxon>Spermatophyta</taxon>
        <taxon>Magnoliopsida</taxon>
        <taxon>Liliopsida</taxon>
        <taxon>Dioscoreales</taxon>
        <taxon>Dioscoreaceae</taxon>
        <taxon>Dioscorea</taxon>
    </lineage>
</organism>
<dbReference type="InterPro" id="IPR042627">
    <property type="entry name" value="FBXW2"/>
</dbReference>
<name>A0AB40BCE1_DIOCR</name>
<dbReference type="InterPro" id="IPR036047">
    <property type="entry name" value="F-box-like_dom_sf"/>
</dbReference>
<dbReference type="Gene3D" id="2.130.10.10">
    <property type="entry name" value="YVTN repeat-like/Quinoprotein amine dehydrogenase"/>
    <property type="match status" value="2"/>
</dbReference>
<dbReference type="AlphaFoldDB" id="A0AB40BCE1"/>
<dbReference type="InterPro" id="IPR015943">
    <property type="entry name" value="WD40/YVTN_repeat-like_dom_sf"/>
</dbReference>
<protein>
    <submittedName>
        <fullName evidence="6">F-box/WD-40 repeat-containing protein At3g52030</fullName>
    </submittedName>
</protein>
<evidence type="ECO:0000256" key="3">
    <source>
        <dbReference type="SAM" id="MobiDB-lite"/>
    </source>
</evidence>
<reference evidence="6" key="1">
    <citation type="submission" date="2025-08" db="UniProtKB">
        <authorList>
            <consortium name="RefSeq"/>
        </authorList>
    </citation>
    <scope>IDENTIFICATION</scope>
</reference>
<feature type="compositionally biased region" description="Polar residues" evidence="3">
    <location>
        <begin position="1"/>
        <end position="12"/>
    </location>
</feature>
<dbReference type="PANTHER" id="PTHR44436:SF1">
    <property type="entry name" value="F-BOX_WD REPEAT-CONTAINING PROTEIN 2"/>
    <property type="match status" value="1"/>
</dbReference>
<dbReference type="InterPro" id="IPR001810">
    <property type="entry name" value="F-box_dom"/>
</dbReference>
<dbReference type="PANTHER" id="PTHR44436">
    <property type="entry name" value="F-BOX/WD REPEAT-CONTAINING PROTEIN 2"/>
    <property type="match status" value="1"/>
</dbReference>
<evidence type="ECO:0000259" key="4">
    <source>
        <dbReference type="Pfam" id="PF12937"/>
    </source>
</evidence>
<accession>A0AB40BCE1</accession>
<dbReference type="InterPro" id="IPR001680">
    <property type="entry name" value="WD40_rpt"/>
</dbReference>
<feature type="region of interest" description="Disordered" evidence="3">
    <location>
        <begin position="1"/>
        <end position="20"/>
    </location>
</feature>
<dbReference type="Pfam" id="PF00400">
    <property type="entry name" value="WD40"/>
    <property type="match status" value="1"/>
</dbReference>
<proteinExistence type="predicted"/>
<dbReference type="RefSeq" id="XP_039124618.1">
    <property type="nucleotide sequence ID" value="XM_039268684.1"/>
</dbReference>
<dbReference type="Proteomes" id="UP001515500">
    <property type="component" value="Chromosome 5"/>
</dbReference>
<evidence type="ECO:0000313" key="6">
    <source>
        <dbReference type="RefSeq" id="XP_039124618.1"/>
    </source>
</evidence>
<dbReference type="Pfam" id="PF12937">
    <property type="entry name" value="F-box-like"/>
    <property type="match status" value="1"/>
</dbReference>
<gene>
    <name evidence="6" type="primary">LOC120261026</name>
</gene>